<name>A0ABR1TBV2_9PEZI</name>
<accession>A0ABR1TBV2</accession>
<dbReference type="EMBL" id="JAQQWL010000013">
    <property type="protein sequence ID" value="KAK8043173.1"/>
    <property type="molecule type" value="Genomic_DNA"/>
</dbReference>
<organism evidence="2 3">
    <name type="scientific">Apiospora phragmitis</name>
    <dbReference type="NCBI Taxonomy" id="2905665"/>
    <lineage>
        <taxon>Eukaryota</taxon>
        <taxon>Fungi</taxon>
        <taxon>Dikarya</taxon>
        <taxon>Ascomycota</taxon>
        <taxon>Pezizomycotina</taxon>
        <taxon>Sordariomycetes</taxon>
        <taxon>Xylariomycetidae</taxon>
        <taxon>Amphisphaeriales</taxon>
        <taxon>Apiosporaceae</taxon>
        <taxon>Apiospora</taxon>
    </lineage>
</organism>
<proteinExistence type="predicted"/>
<evidence type="ECO:0000313" key="2">
    <source>
        <dbReference type="EMBL" id="KAK8043173.1"/>
    </source>
</evidence>
<keyword evidence="3" id="KW-1185">Reference proteome</keyword>
<protein>
    <submittedName>
        <fullName evidence="2">Uncharacterized protein</fullName>
    </submittedName>
</protein>
<reference evidence="2 3" key="1">
    <citation type="submission" date="2023-01" db="EMBL/GenBank/DDBJ databases">
        <title>Analysis of 21 Apiospora genomes using comparative genomics revels a genus with tremendous synthesis potential of carbohydrate active enzymes and secondary metabolites.</title>
        <authorList>
            <person name="Sorensen T."/>
        </authorList>
    </citation>
    <scope>NUCLEOTIDE SEQUENCE [LARGE SCALE GENOMIC DNA]</scope>
    <source>
        <strain evidence="2 3">CBS 135458</strain>
    </source>
</reference>
<dbReference type="RefSeq" id="XP_066710026.1">
    <property type="nucleotide sequence ID" value="XM_066865065.1"/>
</dbReference>
<feature type="compositionally biased region" description="Gly residues" evidence="1">
    <location>
        <begin position="128"/>
        <end position="149"/>
    </location>
</feature>
<dbReference type="Proteomes" id="UP001480595">
    <property type="component" value="Unassembled WGS sequence"/>
</dbReference>
<feature type="compositionally biased region" description="Low complexity" evidence="1">
    <location>
        <begin position="73"/>
        <end position="109"/>
    </location>
</feature>
<evidence type="ECO:0000313" key="3">
    <source>
        <dbReference type="Proteomes" id="UP001480595"/>
    </source>
</evidence>
<comment type="caution">
    <text evidence="2">The sequence shown here is derived from an EMBL/GenBank/DDBJ whole genome shotgun (WGS) entry which is preliminary data.</text>
</comment>
<dbReference type="GeneID" id="92098128"/>
<evidence type="ECO:0000256" key="1">
    <source>
        <dbReference type="SAM" id="MobiDB-lite"/>
    </source>
</evidence>
<sequence>MLDDGNSGRRRSYAKGDANAGPHDSLSRPSSTFSTNNNGRAPERQIPTELDHPVHLSRRPTPGLLRTPGARISSWASWDDSSSSCKSNNNSRSSSSLSPSLSCSSSRAPANGAKPLPGGVAARRRGVDGGNGSSGGSGVDGGGSGGSGGSWRTAREEL</sequence>
<feature type="region of interest" description="Disordered" evidence="1">
    <location>
        <begin position="1"/>
        <end position="158"/>
    </location>
</feature>
<feature type="compositionally biased region" description="Polar residues" evidence="1">
    <location>
        <begin position="27"/>
        <end position="39"/>
    </location>
</feature>
<gene>
    <name evidence="2" type="ORF">PG994_013656</name>
</gene>